<evidence type="ECO:0000313" key="4">
    <source>
        <dbReference type="Proteomes" id="UP000245055"/>
    </source>
</evidence>
<gene>
    <name evidence="3" type="ORF">D5077_00125</name>
    <name evidence="2" type="ORF">DF213_00140</name>
</gene>
<reference evidence="3 5" key="2">
    <citation type="submission" date="2018-09" db="EMBL/GenBank/DDBJ databases">
        <title>Phylogenetic diversity of Pectobacterium and Dickeya strains causing blackleg disease of potato in Morocco.</title>
        <authorList>
            <person name="Oulghazi S."/>
            <person name="Moumni M."/>
            <person name="Faure D."/>
        </authorList>
    </citation>
    <scope>NUCLEOTIDE SEQUENCE [LARGE SCALE GENOMIC DNA]</scope>
    <source>
        <strain evidence="3 5">S4.16.03.LID</strain>
    </source>
</reference>
<evidence type="ECO:0000256" key="1">
    <source>
        <dbReference type="SAM" id="MobiDB-lite"/>
    </source>
</evidence>
<name>A0AAX1CBN3_9GAMM</name>
<dbReference type="AlphaFoldDB" id="A0AAX1CBN3"/>
<sequence length="88" mass="10009">MPPKTAKPNRHASRAGKKPCLPYKKSTIKVQPRSINVQKNPYGEPDKTGTGFATNKISYRIHSMSERPDAAFREGRFLFIDLLFLFIT</sequence>
<comment type="caution">
    <text evidence="2">The sequence shown here is derived from an EMBL/GenBank/DDBJ whole genome shotgun (WGS) entry which is preliminary data.</text>
</comment>
<feature type="compositionally biased region" description="Basic residues" evidence="1">
    <location>
        <begin position="7"/>
        <end position="17"/>
    </location>
</feature>
<dbReference type="EMBL" id="QZDO01000001">
    <property type="protein sequence ID" value="RJL76450.1"/>
    <property type="molecule type" value="Genomic_DNA"/>
</dbReference>
<evidence type="ECO:0000313" key="2">
    <source>
        <dbReference type="EMBL" id="PWD75568.1"/>
    </source>
</evidence>
<dbReference type="RefSeq" id="WP_024107432.1">
    <property type="nucleotide sequence ID" value="NZ_WAAW01000202.1"/>
</dbReference>
<evidence type="ECO:0000313" key="3">
    <source>
        <dbReference type="EMBL" id="RJL76450.1"/>
    </source>
</evidence>
<protein>
    <submittedName>
        <fullName evidence="2">Uncharacterized protein</fullName>
    </submittedName>
</protein>
<dbReference type="Proteomes" id="UP000245055">
    <property type="component" value="Unassembled WGS sequence"/>
</dbReference>
<dbReference type="Proteomes" id="UP000266633">
    <property type="component" value="Unassembled WGS sequence"/>
</dbReference>
<feature type="region of interest" description="Disordered" evidence="1">
    <location>
        <begin position="1"/>
        <end position="21"/>
    </location>
</feature>
<evidence type="ECO:0000313" key="5">
    <source>
        <dbReference type="Proteomes" id="UP000266633"/>
    </source>
</evidence>
<reference evidence="2 4" key="1">
    <citation type="submission" date="2018-05" db="EMBL/GenBank/DDBJ databases">
        <title>Genomic diversity of pathogens causing Blackleg of Potato in Pakistan.</title>
        <authorList>
            <person name="Sarfraz S."/>
            <person name="Riaz K."/>
            <person name="Oulghazi S."/>
            <person name="Cigna J."/>
            <person name="Sahi S.T."/>
            <person name="Khan S.H."/>
            <person name="Hameed A."/>
            <person name="Faure D."/>
        </authorList>
    </citation>
    <scope>NUCLEOTIDE SEQUENCE [LARGE SCALE GENOMIC DNA]</scope>
    <source>
        <strain evidence="2 4">SS70</strain>
    </source>
</reference>
<accession>A0AAX1CBN3</accession>
<keyword evidence="5" id="KW-1185">Reference proteome</keyword>
<organism evidence="2 4">
    <name type="scientific">Dickeya dianthicola</name>
    <dbReference type="NCBI Taxonomy" id="204039"/>
    <lineage>
        <taxon>Bacteria</taxon>
        <taxon>Pseudomonadati</taxon>
        <taxon>Pseudomonadota</taxon>
        <taxon>Gammaproteobacteria</taxon>
        <taxon>Enterobacterales</taxon>
        <taxon>Pectobacteriaceae</taxon>
        <taxon>Dickeya</taxon>
    </lineage>
</organism>
<dbReference type="EMBL" id="QESZ01000001">
    <property type="protein sequence ID" value="PWD75568.1"/>
    <property type="molecule type" value="Genomic_DNA"/>
</dbReference>
<proteinExistence type="predicted"/>